<evidence type="ECO:0000256" key="1">
    <source>
        <dbReference type="SAM" id="SignalP"/>
    </source>
</evidence>
<accession>A0ABU0WJ53</accession>
<sequence>MKHLRLAVVAGLAAFLLSGCTNAQIASGLGNWCKHADNCTDNTRPRP</sequence>
<reference evidence="2 3" key="1">
    <citation type="submission" date="2023-06" db="EMBL/GenBank/DDBJ databases">
        <title>Azospirillum isscasensis sp.nov, a bacterium isolated from rhizosphere soil of rice.</title>
        <authorList>
            <person name="Wang H."/>
        </authorList>
    </citation>
    <scope>NUCLEOTIDE SEQUENCE [LARGE SCALE GENOMIC DNA]</scope>
    <source>
        <strain evidence="2 3">C340-1</strain>
    </source>
</reference>
<comment type="caution">
    <text evidence="2">The sequence shown here is derived from an EMBL/GenBank/DDBJ whole genome shotgun (WGS) entry which is preliminary data.</text>
</comment>
<evidence type="ECO:0000313" key="3">
    <source>
        <dbReference type="Proteomes" id="UP001227317"/>
    </source>
</evidence>
<proteinExistence type="predicted"/>
<evidence type="ECO:0000313" key="2">
    <source>
        <dbReference type="EMBL" id="MDQ2104250.1"/>
    </source>
</evidence>
<dbReference type="EMBL" id="JAUJFI010000079">
    <property type="protein sequence ID" value="MDQ2104250.1"/>
    <property type="molecule type" value="Genomic_DNA"/>
</dbReference>
<dbReference type="Proteomes" id="UP001227317">
    <property type="component" value="Unassembled WGS sequence"/>
</dbReference>
<feature type="signal peptide" evidence="1">
    <location>
        <begin position="1"/>
        <end position="23"/>
    </location>
</feature>
<dbReference type="RefSeq" id="WP_306707868.1">
    <property type="nucleotide sequence ID" value="NZ_JAUJFI010000079.1"/>
</dbReference>
<dbReference type="PROSITE" id="PS51257">
    <property type="entry name" value="PROKAR_LIPOPROTEIN"/>
    <property type="match status" value="1"/>
</dbReference>
<organism evidence="2 3">
    <name type="scientific">Azospirillum isscasi</name>
    <dbReference type="NCBI Taxonomy" id="3053926"/>
    <lineage>
        <taxon>Bacteria</taxon>
        <taxon>Pseudomonadati</taxon>
        <taxon>Pseudomonadota</taxon>
        <taxon>Alphaproteobacteria</taxon>
        <taxon>Rhodospirillales</taxon>
        <taxon>Azospirillaceae</taxon>
        <taxon>Azospirillum</taxon>
    </lineage>
</organism>
<keyword evidence="3" id="KW-1185">Reference proteome</keyword>
<keyword evidence="1" id="KW-0732">Signal</keyword>
<protein>
    <recommendedName>
        <fullName evidence="4">Lipoprotein</fullName>
    </recommendedName>
</protein>
<gene>
    <name evidence="2" type="ORF">QSG27_16225</name>
</gene>
<name>A0ABU0WJ53_9PROT</name>
<evidence type="ECO:0008006" key="4">
    <source>
        <dbReference type="Google" id="ProtNLM"/>
    </source>
</evidence>
<feature type="chain" id="PRO_5045920000" description="Lipoprotein" evidence="1">
    <location>
        <begin position="24"/>
        <end position="47"/>
    </location>
</feature>